<dbReference type="AlphaFoldDB" id="A0A081CJ90"/>
<dbReference type="OrthoDB" id="10503854at2759"/>
<name>A0A081CJ90_PSEA2</name>
<gene>
    <name evidence="1" type="ORF">PAN0_014c4959</name>
</gene>
<dbReference type="RefSeq" id="XP_014655151.1">
    <property type="nucleotide sequence ID" value="XM_014799665.1"/>
</dbReference>
<sequence length="116" mass="12445">MSAVVRRNKGRNSCRLHCVHPALCSAPSSQHPHRIHHSQADSTMGTNTSSPASYVDQDTSMSGLARMGGAQPRTKTPKAAPSPPAQSNITSDRTQADRPSVDTLPPYQAAHTQHRP</sequence>
<protein>
    <submittedName>
        <fullName evidence="1">Uncharacterized protein</fullName>
    </submittedName>
</protein>
<evidence type="ECO:0000313" key="1">
    <source>
        <dbReference type="EMBL" id="GAK66736.1"/>
    </source>
</evidence>
<organism evidence="1 2">
    <name type="scientific">Pseudozyma antarctica</name>
    <name type="common">Yeast</name>
    <name type="synonym">Candida antarctica</name>
    <dbReference type="NCBI Taxonomy" id="84753"/>
    <lineage>
        <taxon>Eukaryota</taxon>
        <taxon>Fungi</taxon>
        <taxon>Dikarya</taxon>
        <taxon>Basidiomycota</taxon>
        <taxon>Ustilaginomycotina</taxon>
        <taxon>Ustilaginomycetes</taxon>
        <taxon>Ustilaginales</taxon>
        <taxon>Ustilaginaceae</taxon>
        <taxon>Moesziomyces</taxon>
    </lineage>
</organism>
<proteinExistence type="predicted"/>
<evidence type="ECO:0000313" key="2">
    <source>
        <dbReference type="Proteomes" id="UP000053758"/>
    </source>
</evidence>
<reference evidence="2" key="1">
    <citation type="journal article" date="2014" name="Genome Announc.">
        <title>Draft Genome Sequence of the Yeast Pseudozyma antarctica Type Strain JCM10317, a Producer of the Glycolipid Biosurfactants, Mannosylerythritol Lipids.</title>
        <authorList>
            <person name="Saika A."/>
            <person name="Koike H."/>
            <person name="Hori T."/>
            <person name="Fukuoka T."/>
            <person name="Sato S."/>
            <person name="Habe H."/>
            <person name="Kitamoto D."/>
            <person name="Morita T."/>
        </authorList>
    </citation>
    <scope>NUCLEOTIDE SEQUENCE [LARGE SCALE GENOMIC DNA]</scope>
    <source>
        <strain evidence="2">JCM 10317</strain>
    </source>
</reference>
<dbReference type="GeneID" id="26305703"/>
<dbReference type="HOGENOM" id="CLU_2096567_0_0_1"/>
<accession>A0A081CJ90</accession>
<keyword evidence="2" id="KW-1185">Reference proteome</keyword>
<dbReference type="EMBL" id="DF830081">
    <property type="protein sequence ID" value="GAK66736.1"/>
    <property type="molecule type" value="Genomic_DNA"/>
</dbReference>
<dbReference type="Proteomes" id="UP000053758">
    <property type="component" value="Unassembled WGS sequence"/>
</dbReference>